<evidence type="ECO:0000256" key="1">
    <source>
        <dbReference type="ARBA" id="ARBA00023125"/>
    </source>
</evidence>
<dbReference type="PANTHER" id="PTHR33221">
    <property type="entry name" value="WINGED HELIX-TURN-HELIX TRANSCRIPTIONAL REGULATOR, RRF2 FAMILY"/>
    <property type="match status" value="1"/>
</dbReference>
<dbReference type="EMBL" id="JAGTUU010000009">
    <property type="protein sequence ID" value="MBS0126467.1"/>
    <property type="molecule type" value="Genomic_DNA"/>
</dbReference>
<dbReference type="RefSeq" id="WP_212538426.1">
    <property type="nucleotide sequence ID" value="NZ_JAGTUU010000009.1"/>
</dbReference>
<dbReference type="GO" id="GO:0005829">
    <property type="term" value="C:cytosol"/>
    <property type="evidence" value="ECO:0007669"/>
    <property type="project" value="TreeGrafter"/>
</dbReference>
<dbReference type="GO" id="GO:0003677">
    <property type="term" value="F:DNA binding"/>
    <property type="evidence" value="ECO:0007669"/>
    <property type="project" value="UniProtKB-KW"/>
</dbReference>
<dbReference type="AlphaFoldDB" id="A0A8J8B9G5"/>
<keyword evidence="3" id="KW-1185">Reference proteome</keyword>
<dbReference type="Proteomes" id="UP000681356">
    <property type="component" value="Unassembled WGS sequence"/>
</dbReference>
<dbReference type="InterPro" id="IPR000944">
    <property type="entry name" value="Tscrpt_reg_Rrf2"/>
</dbReference>
<dbReference type="NCBIfam" id="TIGR00738">
    <property type="entry name" value="rrf2_super"/>
    <property type="match status" value="1"/>
</dbReference>
<dbReference type="PROSITE" id="PS51197">
    <property type="entry name" value="HTH_RRF2_2"/>
    <property type="match status" value="1"/>
</dbReference>
<dbReference type="InterPro" id="IPR036390">
    <property type="entry name" value="WH_DNA-bd_sf"/>
</dbReference>
<accession>A0A8J8B9G5</accession>
<proteinExistence type="predicted"/>
<dbReference type="PANTHER" id="PTHR33221:SF4">
    <property type="entry name" value="HTH-TYPE TRANSCRIPTIONAL REPRESSOR NSRR"/>
    <property type="match status" value="1"/>
</dbReference>
<dbReference type="GO" id="GO:0003700">
    <property type="term" value="F:DNA-binding transcription factor activity"/>
    <property type="evidence" value="ECO:0007669"/>
    <property type="project" value="TreeGrafter"/>
</dbReference>
<dbReference type="Gene3D" id="1.10.10.10">
    <property type="entry name" value="Winged helix-like DNA-binding domain superfamily/Winged helix DNA-binding domain"/>
    <property type="match status" value="1"/>
</dbReference>
<organism evidence="2 3">
    <name type="scientific">Thetidibacter halocola</name>
    <dbReference type="NCBI Taxonomy" id="2827239"/>
    <lineage>
        <taxon>Bacteria</taxon>
        <taxon>Pseudomonadati</taxon>
        <taxon>Pseudomonadota</taxon>
        <taxon>Alphaproteobacteria</taxon>
        <taxon>Rhodobacterales</taxon>
        <taxon>Roseobacteraceae</taxon>
        <taxon>Thetidibacter</taxon>
    </lineage>
</organism>
<dbReference type="InterPro" id="IPR036388">
    <property type="entry name" value="WH-like_DNA-bd_sf"/>
</dbReference>
<comment type="caution">
    <text evidence="2">The sequence shown here is derived from an EMBL/GenBank/DDBJ whole genome shotgun (WGS) entry which is preliminary data.</text>
</comment>
<evidence type="ECO:0000313" key="3">
    <source>
        <dbReference type="Proteomes" id="UP000681356"/>
    </source>
</evidence>
<evidence type="ECO:0000313" key="2">
    <source>
        <dbReference type="EMBL" id="MBS0126467.1"/>
    </source>
</evidence>
<dbReference type="Pfam" id="PF02082">
    <property type="entry name" value="Rrf2"/>
    <property type="match status" value="1"/>
</dbReference>
<sequence length="137" mass="14426">MRLTSFTDFGLRVLMRMAGDPGQAFTAADLASEFGVSRNHLAKVISALSAAGLLETRRGGGGGAMLAQPPEDIRLGDVVALLEAGQSLVECFADTGNTCTLTPRCRLKARLGHAEAAFVADLNRSTLADCVYRPESV</sequence>
<protein>
    <submittedName>
        <fullName evidence="2">Rrf2 family transcriptional regulator</fullName>
    </submittedName>
</protein>
<dbReference type="SUPFAM" id="SSF46785">
    <property type="entry name" value="Winged helix' DNA-binding domain"/>
    <property type="match status" value="1"/>
</dbReference>
<gene>
    <name evidence="2" type="ORF">KB874_20490</name>
</gene>
<name>A0A8J8B9G5_9RHOB</name>
<keyword evidence="1" id="KW-0238">DNA-binding</keyword>
<reference evidence="2" key="1">
    <citation type="submission" date="2021-04" db="EMBL/GenBank/DDBJ databases">
        <authorList>
            <person name="Yoon J."/>
        </authorList>
    </citation>
    <scope>NUCLEOTIDE SEQUENCE</scope>
    <source>
        <strain evidence="2">KMU-90</strain>
    </source>
</reference>